<dbReference type="OrthoDB" id="10013825at2759"/>
<sequence length="86" mass="9802">MWDCDSSKCCFGPKIRVPIWWLELVGQNGEKVKVVIEKDNAYVTIILMKSGEKYGFTNFCYNQVNVWIDEKANVVQAPIVGYVGKP</sequence>
<dbReference type="Gene3D" id="3.30.10.10">
    <property type="entry name" value="Trypsin Inhibitor V, subunit A"/>
    <property type="match status" value="1"/>
</dbReference>
<evidence type="ECO:0000313" key="4">
    <source>
        <dbReference type="EMBL" id="KAF7848005.1"/>
    </source>
</evidence>
<dbReference type="Proteomes" id="UP000806378">
    <property type="component" value="Unassembled WGS sequence"/>
</dbReference>
<comment type="similarity">
    <text evidence="1">Belongs to the protease inhibitor I13 (potato type I serine protease inhibitor) family.</text>
</comment>
<dbReference type="GO" id="GO:0009611">
    <property type="term" value="P:response to wounding"/>
    <property type="evidence" value="ECO:0007669"/>
    <property type="project" value="InterPro"/>
</dbReference>
<keyword evidence="3" id="KW-0722">Serine protease inhibitor</keyword>
<dbReference type="EMBL" id="MU090365">
    <property type="protein sequence ID" value="KAF7848005.1"/>
    <property type="molecule type" value="Genomic_DNA"/>
</dbReference>
<protein>
    <submittedName>
        <fullName evidence="4">Uncharacterized protein</fullName>
    </submittedName>
</protein>
<dbReference type="Gramene" id="rna-gnl|WGS:JABURB|Cocit.L2376.1">
    <property type="protein sequence ID" value="cds-KAF7848005.1"/>
    <property type="gene ID" value="gene-BT93_L2376"/>
</dbReference>
<name>A0A8T0CQ58_CORYI</name>
<dbReference type="InterPro" id="IPR036354">
    <property type="entry name" value="Prot_inh_pot1_sf"/>
</dbReference>
<evidence type="ECO:0000256" key="3">
    <source>
        <dbReference type="ARBA" id="ARBA00022900"/>
    </source>
</evidence>
<evidence type="ECO:0000256" key="2">
    <source>
        <dbReference type="ARBA" id="ARBA00022690"/>
    </source>
</evidence>
<proteinExistence type="inferred from homology"/>
<accession>A0A8T0CQ58</accession>
<comment type="caution">
    <text evidence="4">The sequence shown here is derived from an EMBL/GenBank/DDBJ whole genome shotgun (WGS) entry which is preliminary data.</text>
</comment>
<dbReference type="Pfam" id="PF00280">
    <property type="entry name" value="potato_inhibit"/>
    <property type="match status" value="1"/>
</dbReference>
<keyword evidence="5" id="KW-1185">Reference proteome</keyword>
<reference evidence="4" key="1">
    <citation type="submission" date="2020-05" db="EMBL/GenBank/DDBJ databases">
        <title>WGS assembly of Corymbia citriodora subspecies variegata.</title>
        <authorList>
            <person name="Barry K."/>
            <person name="Hundley H."/>
            <person name="Shu S."/>
            <person name="Jenkins J."/>
            <person name="Grimwood J."/>
            <person name="Baten A."/>
        </authorList>
    </citation>
    <scope>NUCLEOTIDE SEQUENCE</scope>
    <source>
        <strain evidence="4">CV2-018</strain>
    </source>
</reference>
<evidence type="ECO:0000313" key="5">
    <source>
        <dbReference type="Proteomes" id="UP000806378"/>
    </source>
</evidence>
<organism evidence="4 5">
    <name type="scientific">Corymbia citriodora subsp. variegata</name>
    <dbReference type="NCBI Taxonomy" id="360336"/>
    <lineage>
        <taxon>Eukaryota</taxon>
        <taxon>Viridiplantae</taxon>
        <taxon>Streptophyta</taxon>
        <taxon>Embryophyta</taxon>
        <taxon>Tracheophyta</taxon>
        <taxon>Spermatophyta</taxon>
        <taxon>Magnoliopsida</taxon>
        <taxon>eudicotyledons</taxon>
        <taxon>Gunneridae</taxon>
        <taxon>Pentapetalae</taxon>
        <taxon>rosids</taxon>
        <taxon>malvids</taxon>
        <taxon>Myrtales</taxon>
        <taxon>Myrtaceae</taxon>
        <taxon>Myrtoideae</taxon>
        <taxon>Eucalypteae</taxon>
        <taxon>Corymbia</taxon>
    </lineage>
</organism>
<dbReference type="SUPFAM" id="SSF54654">
    <property type="entry name" value="CI-2 family of serine protease inhibitors"/>
    <property type="match status" value="1"/>
</dbReference>
<evidence type="ECO:0000256" key="1">
    <source>
        <dbReference type="ARBA" id="ARBA00008210"/>
    </source>
</evidence>
<dbReference type="InterPro" id="IPR000864">
    <property type="entry name" value="Prot_inh_pot1"/>
</dbReference>
<gene>
    <name evidence="4" type="ORF">BT93_L2376</name>
</gene>
<dbReference type="AlphaFoldDB" id="A0A8T0CQ58"/>
<dbReference type="GO" id="GO:0004867">
    <property type="term" value="F:serine-type endopeptidase inhibitor activity"/>
    <property type="evidence" value="ECO:0007669"/>
    <property type="project" value="UniProtKB-KW"/>
</dbReference>
<keyword evidence="2" id="KW-0646">Protease inhibitor</keyword>